<accession>A0A0W7W2Y0</accession>
<evidence type="ECO:0000313" key="6">
    <source>
        <dbReference type="Proteomes" id="UP000236546"/>
    </source>
</evidence>
<protein>
    <submittedName>
        <fullName evidence="4">Oxidoreductase family protein</fullName>
    </submittedName>
</protein>
<evidence type="ECO:0000259" key="2">
    <source>
        <dbReference type="Pfam" id="PF22685"/>
    </source>
</evidence>
<dbReference type="GO" id="GO:0000166">
    <property type="term" value="F:nucleotide binding"/>
    <property type="evidence" value="ECO:0007669"/>
    <property type="project" value="InterPro"/>
</dbReference>
<evidence type="ECO:0000313" key="4">
    <source>
        <dbReference type="EMBL" id="PON20597.1"/>
    </source>
</evidence>
<proteinExistence type="predicted"/>
<evidence type="ECO:0000313" key="5">
    <source>
        <dbReference type="Proteomes" id="UP000054821"/>
    </source>
</evidence>
<dbReference type="EMBL" id="MTYH01000068">
    <property type="protein sequence ID" value="PNP40486.1"/>
    <property type="molecule type" value="Genomic_DNA"/>
</dbReference>
<dbReference type="EMBL" id="JPDN02000065">
    <property type="protein sequence ID" value="PON20597.1"/>
    <property type="molecule type" value="Genomic_DNA"/>
</dbReference>
<reference evidence="4 5" key="1">
    <citation type="journal article" date="2016" name="Genome Announc.">
        <title>Draft Whole-Genome Sequence of Trichoderma gamsii T6085, a Promising Biocontrol Agent of Fusarium Head Blight on Wheat.</title>
        <authorList>
            <person name="Baroncelli R."/>
            <person name="Zapparata A."/>
            <person name="Piaggeschi G."/>
            <person name="Sarrocco S."/>
            <person name="Vannacci G."/>
        </authorList>
    </citation>
    <scope>NUCLEOTIDE SEQUENCE [LARGE SCALE GENOMIC DNA]</scope>
    <source>
        <strain evidence="4 5">T6085</strain>
    </source>
</reference>
<reference evidence="3 6" key="2">
    <citation type="submission" date="2017-02" db="EMBL/GenBank/DDBJ databases">
        <title>Genomes of Trichoderma spp. with biocontrol activity.</title>
        <authorList>
            <person name="Gardiner D."/>
            <person name="Kazan K."/>
            <person name="Vos C."/>
            <person name="Harvey P."/>
        </authorList>
    </citation>
    <scope>NUCLEOTIDE SEQUENCE [LARGE SCALE GENOMIC DNA]</scope>
    <source>
        <strain evidence="3 6">A5MH</strain>
    </source>
</reference>
<dbReference type="Pfam" id="PF22685">
    <property type="entry name" value="Gal80p_C-like"/>
    <property type="match status" value="1"/>
</dbReference>
<dbReference type="Pfam" id="PF01408">
    <property type="entry name" value="GFO_IDH_MocA"/>
    <property type="match status" value="1"/>
</dbReference>
<dbReference type="Proteomes" id="UP000054821">
    <property type="component" value="Unassembled WGS sequence"/>
</dbReference>
<gene>
    <name evidence="4" type="ORF">TGAM01_v210555</name>
    <name evidence="3" type="ORF">TGAMA5MH_07483</name>
</gene>
<dbReference type="InterPro" id="IPR036291">
    <property type="entry name" value="NAD(P)-bd_dom_sf"/>
</dbReference>
<sequence>MTPIRLGIIGLSGTNLSSWASTAHLPYLLSPRGKAQYKIVAVCNSSIDSARLAIEIFQLPPGTRPYGNPHDLAQDANVDLVVCSTRVDKHYESIKPSIIAGKAAFVEWPLASNVFQARELAELAKDKGINSVIGLHGPVTAPVNVVQGLLEQGRIGKVLSSEVKASAGTGDYHAVPESLRYFTQSEVGGNAITIGFGHLWDILQFALGDAQDICNRLQLQQPEVGLTSSSTGMVVETVKSDVPDLVFVTALLKGEKYIQDGASLFVSFRRGPPFPGEPHLTWTIHGEKGEIKFIAEGGTTPRTIASKPVKIVLHDFSTKHVQVIGWSWEAWCQELPAAARGVARLYEAYARGDNTAYFDIQHALKRHEQLESIQASKN</sequence>
<comment type="caution">
    <text evidence="3">The sequence shown here is derived from an EMBL/GenBank/DDBJ whole genome shotgun (WGS) entry which is preliminary data.</text>
</comment>
<reference evidence="4" key="3">
    <citation type="submission" date="2017-08" db="EMBL/GenBank/DDBJ databases">
        <title>Trichoderma gamsii strain T6085, whole genome shotgun sequencing project.</title>
        <authorList>
            <person name="Baroncelli R."/>
        </authorList>
    </citation>
    <scope>NUCLEOTIDE SEQUENCE</scope>
    <source>
        <strain evidence="4">T6085</strain>
    </source>
</reference>
<dbReference type="AlphaFoldDB" id="A0A0W7W2Y0"/>
<dbReference type="InterPro" id="IPR051317">
    <property type="entry name" value="Gfo/Idh/MocA_oxidoreduct"/>
</dbReference>
<name>A0A0W7W2Y0_9HYPO</name>
<evidence type="ECO:0000259" key="1">
    <source>
        <dbReference type="Pfam" id="PF01408"/>
    </source>
</evidence>
<organism evidence="3 6">
    <name type="scientific">Trichoderma gamsii</name>
    <dbReference type="NCBI Taxonomy" id="398673"/>
    <lineage>
        <taxon>Eukaryota</taxon>
        <taxon>Fungi</taxon>
        <taxon>Dikarya</taxon>
        <taxon>Ascomycota</taxon>
        <taxon>Pezizomycotina</taxon>
        <taxon>Sordariomycetes</taxon>
        <taxon>Hypocreomycetidae</taxon>
        <taxon>Hypocreales</taxon>
        <taxon>Hypocreaceae</taxon>
        <taxon>Trichoderma</taxon>
    </lineage>
</organism>
<dbReference type="GeneID" id="29981199"/>
<dbReference type="PANTHER" id="PTHR43708:SF1">
    <property type="entry name" value="GALACTOSE_LACTOSE METABOLISM REGULATORY PROTEIN GAL80"/>
    <property type="match status" value="1"/>
</dbReference>
<feature type="domain" description="Gfo/Idh/MocA-like oxidoreductase N-terminal" evidence="1">
    <location>
        <begin position="4"/>
        <end position="128"/>
    </location>
</feature>
<dbReference type="Proteomes" id="UP000236546">
    <property type="component" value="Unassembled WGS sequence"/>
</dbReference>
<dbReference type="RefSeq" id="XP_018665948.1">
    <property type="nucleotide sequence ID" value="XM_018801116.1"/>
</dbReference>
<dbReference type="InterPro" id="IPR055080">
    <property type="entry name" value="Gal80p-like_C"/>
</dbReference>
<keyword evidence="5" id="KW-1185">Reference proteome</keyword>
<feature type="domain" description="Gal80p-like C-terminal" evidence="2">
    <location>
        <begin position="144"/>
        <end position="293"/>
    </location>
</feature>
<dbReference type="PANTHER" id="PTHR43708">
    <property type="entry name" value="CONSERVED EXPRESSED OXIDOREDUCTASE (EUROFUNG)"/>
    <property type="match status" value="1"/>
</dbReference>
<dbReference type="SUPFAM" id="SSF51735">
    <property type="entry name" value="NAD(P)-binding Rossmann-fold domains"/>
    <property type="match status" value="1"/>
</dbReference>
<dbReference type="Gene3D" id="3.40.50.720">
    <property type="entry name" value="NAD(P)-binding Rossmann-like Domain"/>
    <property type="match status" value="1"/>
</dbReference>
<evidence type="ECO:0000313" key="3">
    <source>
        <dbReference type="EMBL" id="PNP40486.1"/>
    </source>
</evidence>
<dbReference type="OrthoDB" id="446809at2759"/>
<dbReference type="InterPro" id="IPR000683">
    <property type="entry name" value="Gfo/Idh/MocA-like_OxRdtase_N"/>
</dbReference>
<dbReference type="SUPFAM" id="SSF55347">
    <property type="entry name" value="Glyceraldehyde-3-phosphate dehydrogenase-like, C-terminal domain"/>
    <property type="match status" value="1"/>
</dbReference>
<dbReference type="STRING" id="398673.A0A0W7W2Y0"/>
<dbReference type="Gene3D" id="3.30.360.10">
    <property type="entry name" value="Dihydrodipicolinate Reductase, domain 2"/>
    <property type="match status" value="1"/>
</dbReference>